<keyword evidence="3" id="KW-1185">Reference proteome</keyword>
<gene>
    <name evidence="2" type="ORF">EV188_103659</name>
</gene>
<dbReference type="EMBL" id="SNYO01000003">
    <property type="protein sequence ID" value="TDQ61152.1"/>
    <property type="molecule type" value="Genomic_DNA"/>
</dbReference>
<accession>A0A4R6VEF9</accession>
<sequence>MAQLAQVNAAVLRFPLDDARLAGFLTAVDRIGTLAERAPGFVWRHPDAHVQPRVETIVNLSVWTDYPSLHRFVYRSAHGQLVRRRGEWFRHTTGPTTALWWVRDGHEPTPDEALARLTYLRAHGPTSRAFTVRRRFDAEGRPERR</sequence>
<dbReference type="SUPFAM" id="SSF54909">
    <property type="entry name" value="Dimeric alpha+beta barrel"/>
    <property type="match status" value="1"/>
</dbReference>
<reference evidence="2 3" key="1">
    <citation type="submission" date="2019-03" db="EMBL/GenBank/DDBJ databases">
        <title>Genomic Encyclopedia of Type Strains, Phase IV (KMG-IV): sequencing the most valuable type-strain genomes for metagenomic binning, comparative biology and taxonomic classification.</title>
        <authorList>
            <person name="Goeker M."/>
        </authorList>
    </citation>
    <scope>NUCLEOTIDE SEQUENCE [LARGE SCALE GENOMIC DNA]</scope>
    <source>
        <strain evidence="2 3">DSM 45775</strain>
    </source>
</reference>
<organism evidence="2 3">
    <name type="scientific">Actinomycetospora succinea</name>
    <dbReference type="NCBI Taxonomy" id="663603"/>
    <lineage>
        <taxon>Bacteria</taxon>
        <taxon>Bacillati</taxon>
        <taxon>Actinomycetota</taxon>
        <taxon>Actinomycetes</taxon>
        <taxon>Pseudonocardiales</taxon>
        <taxon>Pseudonocardiaceae</taxon>
        <taxon>Actinomycetospora</taxon>
    </lineage>
</organism>
<dbReference type="AlphaFoldDB" id="A0A4R6VEF9"/>
<feature type="domain" description="DUF3291" evidence="1">
    <location>
        <begin position="4"/>
        <end position="134"/>
    </location>
</feature>
<dbReference type="Proteomes" id="UP000295705">
    <property type="component" value="Unassembled WGS sequence"/>
</dbReference>
<evidence type="ECO:0000313" key="3">
    <source>
        <dbReference type="Proteomes" id="UP000295705"/>
    </source>
</evidence>
<name>A0A4R6VEF9_9PSEU</name>
<dbReference type="InterPro" id="IPR021708">
    <property type="entry name" value="DUF3291"/>
</dbReference>
<protein>
    <submittedName>
        <fullName evidence="2">Uncharacterized protein DUF3291</fullName>
    </submittedName>
</protein>
<dbReference type="OrthoDB" id="2376237at2"/>
<dbReference type="Pfam" id="PF11695">
    <property type="entry name" value="DUF3291"/>
    <property type="match status" value="1"/>
</dbReference>
<dbReference type="RefSeq" id="WP_133826937.1">
    <property type="nucleotide sequence ID" value="NZ_BAABHR010000052.1"/>
</dbReference>
<dbReference type="InterPro" id="IPR011008">
    <property type="entry name" value="Dimeric_a/b-barrel"/>
</dbReference>
<evidence type="ECO:0000259" key="1">
    <source>
        <dbReference type="Pfam" id="PF11695"/>
    </source>
</evidence>
<comment type="caution">
    <text evidence="2">The sequence shown here is derived from an EMBL/GenBank/DDBJ whole genome shotgun (WGS) entry which is preliminary data.</text>
</comment>
<evidence type="ECO:0000313" key="2">
    <source>
        <dbReference type="EMBL" id="TDQ61152.1"/>
    </source>
</evidence>
<proteinExistence type="predicted"/>